<feature type="transmembrane region" description="Helical" evidence="3">
    <location>
        <begin position="44"/>
        <end position="68"/>
    </location>
</feature>
<evidence type="ECO:0000256" key="2">
    <source>
        <dbReference type="ARBA" id="ARBA00022737"/>
    </source>
</evidence>
<proteinExistence type="predicted"/>
<organism evidence="5 6">
    <name type="scientific">Nepenthes gracilis</name>
    <name type="common">Slender pitcher plant</name>
    <dbReference type="NCBI Taxonomy" id="150966"/>
    <lineage>
        <taxon>Eukaryota</taxon>
        <taxon>Viridiplantae</taxon>
        <taxon>Streptophyta</taxon>
        <taxon>Embryophyta</taxon>
        <taxon>Tracheophyta</taxon>
        <taxon>Spermatophyta</taxon>
        <taxon>Magnoliopsida</taxon>
        <taxon>eudicotyledons</taxon>
        <taxon>Gunneridae</taxon>
        <taxon>Pentapetalae</taxon>
        <taxon>Caryophyllales</taxon>
        <taxon>Nepenthaceae</taxon>
        <taxon>Nepenthes</taxon>
    </lineage>
</organism>
<keyword evidence="3" id="KW-0812">Transmembrane</keyword>
<dbReference type="Proteomes" id="UP001279734">
    <property type="component" value="Unassembled WGS sequence"/>
</dbReference>
<dbReference type="InterPro" id="IPR016093">
    <property type="entry name" value="MIR_motif"/>
</dbReference>
<dbReference type="PANTHER" id="PTHR46809">
    <property type="entry name" value="STROMAL CELL-DERIVED FACTOR 2-LIKE PROTEIN"/>
    <property type="match status" value="1"/>
</dbReference>
<protein>
    <recommendedName>
        <fullName evidence="4">MIR domain-containing protein</fullName>
    </recommendedName>
</protein>
<reference evidence="5" key="1">
    <citation type="submission" date="2023-05" db="EMBL/GenBank/DDBJ databases">
        <title>Nepenthes gracilis genome sequencing.</title>
        <authorList>
            <person name="Fukushima K."/>
        </authorList>
    </citation>
    <scope>NUCLEOTIDE SEQUENCE</scope>
    <source>
        <strain evidence="5">SING2019-196</strain>
    </source>
</reference>
<keyword evidence="1" id="KW-0732">Signal</keyword>
<dbReference type="InterPro" id="IPR036300">
    <property type="entry name" value="MIR_dom_sf"/>
</dbReference>
<dbReference type="EMBL" id="BSYO01000010">
    <property type="protein sequence ID" value="GMH11173.1"/>
    <property type="molecule type" value="Genomic_DNA"/>
</dbReference>
<evidence type="ECO:0000313" key="5">
    <source>
        <dbReference type="EMBL" id="GMH11173.1"/>
    </source>
</evidence>
<dbReference type="SUPFAM" id="SSF82109">
    <property type="entry name" value="MIR domain"/>
    <property type="match status" value="1"/>
</dbReference>
<accession>A0AAD3XNL4</accession>
<keyword evidence="6" id="KW-1185">Reference proteome</keyword>
<dbReference type="AlphaFoldDB" id="A0AAD3XNL4"/>
<evidence type="ECO:0000259" key="4">
    <source>
        <dbReference type="PROSITE" id="PS50919"/>
    </source>
</evidence>
<comment type="caution">
    <text evidence="5">The sequence shown here is derived from an EMBL/GenBank/DDBJ whole genome shotgun (WGS) entry which is preliminary data.</text>
</comment>
<dbReference type="PROSITE" id="PS50919">
    <property type="entry name" value="MIR"/>
    <property type="match status" value="1"/>
</dbReference>
<sequence length="220" mass="24960">MRGKFSLRKLKEFSERSPSQSKSPKQKIRVSSRSDKLPFYYQNWFLVLITLISLSCLAFALFVFLYLYPDSIDSSPSYTFPASSEVVEITYGTVLKLMHEKTKFRLHSHDVPYGSGSGQQSVTGFPDVDDSNSYWIIRPQPGTSAKQGDPNKSETIIKLQHMRTRRWLHSHRFASPILGNQEVSFSFCIGRSYNASLVTNSVPNTFCIQCSIPNLKSILA</sequence>
<feature type="domain" description="MIR" evidence="4">
    <location>
        <begin position="86"/>
        <end position="140"/>
    </location>
</feature>
<dbReference type="Pfam" id="PF02815">
    <property type="entry name" value="MIR"/>
    <property type="match status" value="1"/>
</dbReference>
<evidence type="ECO:0000256" key="1">
    <source>
        <dbReference type="ARBA" id="ARBA00022729"/>
    </source>
</evidence>
<evidence type="ECO:0000256" key="3">
    <source>
        <dbReference type="SAM" id="Phobius"/>
    </source>
</evidence>
<gene>
    <name evidence="5" type="ORF">Nepgr_013014</name>
</gene>
<keyword evidence="3" id="KW-0472">Membrane</keyword>
<name>A0AAD3XNL4_NEPGR</name>
<keyword evidence="2" id="KW-0677">Repeat</keyword>
<dbReference type="PANTHER" id="PTHR46809:SF2">
    <property type="entry name" value="GH21273P"/>
    <property type="match status" value="1"/>
</dbReference>
<dbReference type="Gene3D" id="2.80.10.50">
    <property type="match status" value="1"/>
</dbReference>
<evidence type="ECO:0000313" key="6">
    <source>
        <dbReference type="Proteomes" id="UP001279734"/>
    </source>
</evidence>
<keyword evidence="3" id="KW-1133">Transmembrane helix</keyword>
<dbReference type="SMART" id="SM00472">
    <property type="entry name" value="MIR"/>
    <property type="match status" value="2"/>
</dbReference>